<dbReference type="EMBL" id="CAJFCW020000003">
    <property type="protein sequence ID" value="CAG9101825.1"/>
    <property type="molecule type" value="Genomic_DNA"/>
</dbReference>
<dbReference type="EMBL" id="CAJFDH010000003">
    <property type="protein sequence ID" value="CAD5213955.1"/>
    <property type="molecule type" value="Genomic_DNA"/>
</dbReference>
<proteinExistence type="predicted"/>
<dbReference type="AlphaFoldDB" id="A0A811KDR7"/>
<keyword evidence="2" id="KW-1185">Reference proteome</keyword>
<evidence type="ECO:0000313" key="1">
    <source>
        <dbReference type="EMBL" id="CAD5213955.1"/>
    </source>
</evidence>
<comment type="caution">
    <text evidence="1">The sequence shown here is derived from an EMBL/GenBank/DDBJ whole genome shotgun (WGS) entry which is preliminary data.</text>
</comment>
<gene>
    <name evidence="1" type="ORF">BOKJ2_LOCUS5351</name>
</gene>
<accession>A0A811KDR7</accession>
<dbReference type="Proteomes" id="UP000783686">
    <property type="component" value="Unassembled WGS sequence"/>
</dbReference>
<organism evidence="1 2">
    <name type="scientific">Bursaphelenchus okinawaensis</name>
    <dbReference type="NCBI Taxonomy" id="465554"/>
    <lineage>
        <taxon>Eukaryota</taxon>
        <taxon>Metazoa</taxon>
        <taxon>Ecdysozoa</taxon>
        <taxon>Nematoda</taxon>
        <taxon>Chromadorea</taxon>
        <taxon>Rhabditida</taxon>
        <taxon>Tylenchina</taxon>
        <taxon>Tylenchomorpha</taxon>
        <taxon>Aphelenchoidea</taxon>
        <taxon>Aphelenchoididae</taxon>
        <taxon>Bursaphelenchus</taxon>
    </lineage>
</organism>
<reference evidence="1" key="1">
    <citation type="submission" date="2020-09" db="EMBL/GenBank/DDBJ databases">
        <authorList>
            <person name="Kikuchi T."/>
        </authorList>
    </citation>
    <scope>NUCLEOTIDE SEQUENCE</scope>
    <source>
        <strain evidence="1">SH1</strain>
    </source>
</reference>
<protein>
    <submittedName>
        <fullName evidence="1">Uncharacterized protein</fullName>
    </submittedName>
</protein>
<sequence>MDFNEVINLEDLDATLEMENIDIIVDPIFNRSDIVSGNLGNAASNFRGQKLVNSDDCDETMDYEAVVATATCSRDYTHSWLKGPSVLKRPMFKNLKERETDSELDRVELSTNSLDQFSFNQSLGANSSFNASKEFSSPSDAVFELNRQLMEELRYQKMEKCVNQDLLKQMRKERLSTALTQDAKFFKDKKVYLTVTHVASSKRVLCKQVLLSGVLDERRKTILRFYSDSKEVYRAYCDRRLWSGLRKDARTMKLIFTHEGKRGERNFVEVQFEDKQIFDRVYCDVKNMVTYQGR</sequence>
<dbReference type="Proteomes" id="UP000614601">
    <property type="component" value="Unassembled WGS sequence"/>
</dbReference>
<evidence type="ECO:0000313" key="2">
    <source>
        <dbReference type="Proteomes" id="UP000614601"/>
    </source>
</evidence>
<name>A0A811KDR7_9BILA</name>